<comment type="caution">
    <text evidence="1">The sequence shown here is derived from an EMBL/GenBank/DDBJ whole genome shotgun (WGS) entry which is preliminary data.</text>
</comment>
<dbReference type="EMBL" id="BJXA01000071">
    <property type="protein sequence ID" value="GEM42541.1"/>
    <property type="molecule type" value="Genomic_DNA"/>
</dbReference>
<name>A0A511MPY6_9NOCA</name>
<dbReference type="AlphaFoldDB" id="A0A511MPY6"/>
<organism evidence="1 2">
    <name type="scientific">Nocardia ninae NBRC 108245</name>
    <dbReference type="NCBI Taxonomy" id="1210091"/>
    <lineage>
        <taxon>Bacteria</taxon>
        <taxon>Bacillati</taxon>
        <taxon>Actinomycetota</taxon>
        <taxon>Actinomycetes</taxon>
        <taxon>Mycobacteriales</taxon>
        <taxon>Nocardiaceae</taxon>
        <taxon>Nocardia</taxon>
    </lineage>
</organism>
<accession>A0A511MPY6</accession>
<protein>
    <submittedName>
        <fullName evidence="1">Uncharacterized protein</fullName>
    </submittedName>
</protein>
<gene>
    <name evidence="1" type="ORF">NN4_70600</name>
</gene>
<evidence type="ECO:0000313" key="2">
    <source>
        <dbReference type="Proteomes" id="UP000321424"/>
    </source>
</evidence>
<proteinExistence type="predicted"/>
<reference evidence="1 2" key="1">
    <citation type="submission" date="2019-07" db="EMBL/GenBank/DDBJ databases">
        <title>Whole genome shotgun sequence of Nocardia ninae NBRC 108245.</title>
        <authorList>
            <person name="Hosoyama A."/>
            <person name="Uohara A."/>
            <person name="Ohji S."/>
            <person name="Ichikawa N."/>
        </authorList>
    </citation>
    <scope>NUCLEOTIDE SEQUENCE [LARGE SCALE GENOMIC DNA]</scope>
    <source>
        <strain evidence="1 2">NBRC 108245</strain>
    </source>
</reference>
<dbReference type="Proteomes" id="UP000321424">
    <property type="component" value="Unassembled WGS sequence"/>
</dbReference>
<sequence length="71" mass="7774">MADGGIEFKPDADDPKRVRMWRGLPGGVSRAEISFRVAGGLRGTRVVRRSDAEFVQLRTGRMKGRGVSRSG</sequence>
<evidence type="ECO:0000313" key="1">
    <source>
        <dbReference type="EMBL" id="GEM42541.1"/>
    </source>
</evidence>
<keyword evidence="2" id="KW-1185">Reference proteome</keyword>